<keyword evidence="3" id="KW-0479">Metal-binding</keyword>
<dbReference type="InParanoid" id="A0A1D6P527"/>
<dbReference type="PANTHER" id="PTHR12549:SF11">
    <property type="entry name" value="LYSINE-SPECIFIC DEMETHYLASE JMJ25"/>
    <property type="match status" value="1"/>
</dbReference>
<comment type="similarity">
    <text evidence="2">Belongs to the JARID1 histone demethylase family.</text>
</comment>
<accession>A0A1D6P527</accession>
<keyword evidence="4" id="KW-0539">Nucleus</keyword>
<proteinExistence type="inferred from homology"/>
<dbReference type="GO" id="GO:0005634">
    <property type="term" value="C:nucleus"/>
    <property type="evidence" value="ECO:0007669"/>
    <property type="project" value="UniProtKB-SubCell"/>
</dbReference>
<protein>
    <submittedName>
        <fullName evidence="5">Uncharacterized protein</fullName>
    </submittedName>
</protein>
<dbReference type="GO" id="GO:0046872">
    <property type="term" value="F:metal ion binding"/>
    <property type="evidence" value="ECO:0007669"/>
    <property type="project" value="UniProtKB-KW"/>
</dbReference>
<gene>
    <name evidence="5" type="ORF">ZEAMMB73_Zm00001d046816</name>
</gene>
<name>A0A1D6P527_MAIZE</name>
<dbReference type="PANTHER" id="PTHR12549">
    <property type="entry name" value="JMJC DOMAIN-CONTAINING HISTONE DEMETHYLATION PROTEIN"/>
    <property type="match status" value="1"/>
</dbReference>
<dbReference type="InterPro" id="IPR045109">
    <property type="entry name" value="LSDs-like"/>
</dbReference>
<reference evidence="5" key="1">
    <citation type="submission" date="2015-12" db="EMBL/GenBank/DDBJ databases">
        <title>Update maize B73 reference genome by single molecule sequencing technologies.</title>
        <authorList>
            <consortium name="Maize Genome Sequencing Project"/>
            <person name="Ware D."/>
        </authorList>
    </citation>
    <scope>NUCLEOTIDE SEQUENCE</scope>
    <source>
        <tissue evidence="5">Seedling</tissue>
    </source>
</reference>
<evidence type="ECO:0000256" key="2">
    <source>
        <dbReference type="ARBA" id="ARBA00006801"/>
    </source>
</evidence>
<dbReference type="EMBL" id="CM000785">
    <property type="protein sequence ID" value="AQL05054.1"/>
    <property type="molecule type" value="Genomic_DNA"/>
</dbReference>
<organism evidence="5">
    <name type="scientific">Zea mays</name>
    <name type="common">Maize</name>
    <dbReference type="NCBI Taxonomy" id="4577"/>
    <lineage>
        <taxon>Eukaryota</taxon>
        <taxon>Viridiplantae</taxon>
        <taxon>Streptophyta</taxon>
        <taxon>Embryophyta</taxon>
        <taxon>Tracheophyta</taxon>
        <taxon>Spermatophyta</taxon>
        <taxon>Magnoliopsida</taxon>
        <taxon>Liliopsida</taxon>
        <taxon>Poales</taxon>
        <taxon>Poaceae</taxon>
        <taxon>PACMAD clade</taxon>
        <taxon>Panicoideae</taxon>
        <taxon>Andropogonodae</taxon>
        <taxon>Andropogoneae</taxon>
        <taxon>Tripsacinae</taxon>
        <taxon>Zea</taxon>
    </lineage>
</organism>
<evidence type="ECO:0000256" key="3">
    <source>
        <dbReference type="ARBA" id="ARBA00022723"/>
    </source>
</evidence>
<evidence type="ECO:0000256" key="4">
    <source>
        <dbReference type="ARBA" id="ARBA00023242"/>
    </source>
</evidence>
<dbReference type="AlphaFoldDB" id="A0A1D6P527"/>
<evidence type="ECO:0000313" key="5">
    <source>
        <dbReference type="EMBL" id="AQL05054.1"/>
    </source>
</evidence>
<comment type="subcellular location">
    <subcellularLocation>
        <location evidence="1">Nucleus</location>
    </subcellularLocation>
</comment>
<evidence type="ECO:0000256" key="1">
    <source>
        <dbReference type="ARBA" id="ARBA00004123"/>
    </source>
</evidence>
<sequence length="151" mass="17402">MCACRQGRHMRSGGCDAKELWGDNSTKRAKRWGMDSISILLVDEKRRITEDSNMCHQCQMNDSGRVSGGYSVSEQDKIKFSMCIVHFLLPWLKQFHQEQMQEKSAEAATKGIDADKLEVPLTICGKKERIYCNNCRTSIVDFHRTYQPYQT</sequence>
<dbReference type="GO" id="GO:0032454">
    <property type="term" value="F:histone H3K9 demethylase activity"/>
    <property type="evidence" value="ECO:0007669"/>
    <property type="project" value="InterPro"/>
</dbReference>